<evidence type="ECO:0000256" key="1">
    <source>
        <dbReference type="SAM" id="Coils"/>
    </source>
</evidence>
<accession>A0A1Y2AK97</accession>
<dbReference type="OrthoDB" id="10060623at2759"/>
<dbReference type="Proteomes" id="UP000193920">
    <property type="component" value="Unassembled WGS sequence"/>
</dbReference>
<proteinExistence type="predicted"/>
<sequence length="255" mass="28934">MLTNNSDTNTPLDDEKYAIVPYEEKNMDLIVKDQYLALIDKINDLQNKVNKYDDLQKKFEESTRKINELNSTINTLKNNCQNLTYQNNNLRNTTDYSNRRINDLNNTINSLKKKCYYSFEKGMIISWYGSLYSIPDGWAICNGCRGTPDLTDKFVIGSGGKYTYGSTGGKSTIHLTKDNLPKLGKFGISSDSHNGLFHHSSNGLVTCQSRYSVYVKNGGADDWGSNYVIDLNEGMNSSAINIMNPYYALYYIMKL</sequence>
<dbReference type="EMBL" id="MCOG01000240">
    <property type="protein sequence ID" value="ORY22946.1"/>
    <property type="molecule type" value="Genomic_DNA"/>
</dbReference>
<comment type="caution">
    <text evidence="2">The sequence shown here is derived from an EMBL/GenBank/DDBJ whole genome shotgun (WGS) entry which is preliminary data.</text>
</comment>
<evidence type="ECO:0000313" key="2">
    <source>
        <dbReference type="EMBL" id="ORY22946.1"/>
    </source>
</evidence>
<dbReference type="AlphaFoldDB" id="A0A1Y2AK97"/>
<keyword evidence="1" id="KW-0175">Coiled coil</keyword>
<feature type="coiled-coil region" evidence="1">
    <location>
        <begin position="42"/>
        <end position="93"/>
    </location>
</feature>
<evidence type="ECO:0000313" key="3">
    <source>
        <dbReference type="Proteomes" id="UP000193920"/>
    </source>
</evidence>
<organism evidence="2 3">
    <name type="scientific">Neocallimastix californiae</name>
    <dbReference type="NCBI Taxonomy" id="1754190"/>
    <lineage>
        <taxon>Eukaryota</taxon>
        <taxon>Fungi</taxon>
        <taxon>Fungi incertae sedis</taxon>
        <taxon>Chytridiomycota</taxon>
        <taxon>Chytridiomycota incertae sedis</taxon>
        <taxon>Neocallimastigomycetes</taxon>
        <taxon>Neocallimastigales</taxon>
        <taxon>Neocallimastigaceae</taxon>
        <taxon>Neocallimastix</taxon>
    </lineage>
</organism>
<dbReference type="Gene3D" id="1.10.287.1490">
    <property type="match status" value="1"/>
</dbReference>
<keyword evidence="3" id="KW-1185">Reference proteome</keyword>
<name>A0A1Y2AK97_9FUNG</name>
<dbReference type="CDD" id="cd22641">
    <property type="entry name" value="C24-like"/>
    <property type="match status" value="1"/>
</dbReference>
<dbReference type="SUPFAM" id="SSF88874">
    <property type="entry name" value="Receptor-binding domain of short tail fibre protein gp12"/>
    <property type="match status" value="1"/>
</dbReference>
<protein>
    <submittedName>
        <fullName evidence="2">Uncharacterized protein</fullName>
    </submittedName>
</protein>
<gene>
    <name evidence="2" type="ORF">LY90DRAFT_675675</name>
</gene>
<reference evidence="2 3" key="1">
    <citation type="submission" date="2016-08" db="EMBL/GenBank/DDBJ databases">
        <title>A Parts List for Fungal Cellulosomes Revealed by Comparative Genomics.</title>
        <authorList>
            <consortium name="DOE Joint Genome Institute"/>
            <person name="Haitjema C.H."/>
            <person name="Gilmore S.P."/>
            <person name="Henske J.K."/>
            <person name="Solomon K.V."/>
            <person name="De Groot R."/>
            <person name="Kuo A."/>
            <person name="Mondo S.J."/>
            <person name="Salamov A.A."/>
            <person name="Labutti K."/>
            <person name="Zhao Z."/>
            <person name="Chiniquy J."/>
            <person name="Barry K."/>
            <person name="Brewer H.M."/>
            <person name="Purvine S.O."/>
            <person name="Wright A.T."/>
            <person name="Boxma B."/>
            <person name="Van Alen T."/>
            <person name="Hackstein J.H."/>
            <person name="Baker S.E."/>
            <person name="Grigoriev I.V."/>
            <person name="O'Malley M.A."/>
        </authorList>
    </citation>
    <scope>NUCLEOTIDE SEQUENCE [LARGE SCALE GENOMIC DNA]</scope>
    <source>
        <strain evidence="2 3">G1</strain>
    </source>
</reference>